<sequence>MAAVKTALVIGGGIAGPVTALALRAAGIEATVYEAYAITADGVGGQLTIAPNGLAALGIVGADEVVRAIGLPMVRTIMTDGSGKRMGEFPGLAGLPPSRALWRADLYRALHDHALAQGVWTEYGKRLVGVEESPTGITARFADGTTATGDVLVGADGIRSTVRDLIDPAAPGPDHVPLLNFGAVADVTVPARRAATYFSFGKKAFLGYWSQPDGTTAWFGNVPHKEPMSIAQARQTPAAEWLKRLREIFADDVPGRELLQRTSVDQLVVLGSLEIMPKVPHWYRDRMVLVGDSVHAPSSSSGQGASLAMESAIQLARCLRDLPDVASAFAAYEGLRRERVEKVAWRASKTNNSKALGPVAIAMMGLMMPLAMKTFLNPEKTLGAEQRYRIDWQAPVTASLSRPAGSRG</sequence>
<dbReference type="SUPFAM" id="SSF51905">
    <property type="entry name" value="FAD/NAD(P)-binding domain"/>
    <property type="match status" value="1"/>
</dbReference>
<proteinExistence type="predicted"/>
<evidence type="ECO:0000256" key="2">
    <source>
        <dbReference type="ARBA" id="ARBA00023033"/>
    </source>
</evidence>
<dbReference type="GO" id="GO:0004497">
    <property type="term" value="F:monooxygenase activity"/>
    <property type="evidence" value="ECO:0007669"/>
    <property type="project" value="UniProtKB-KW"/>
</dbReference>
<feature type="domain" description="FAD-binding" evidence="3">
    <location>
        <begin position="7"/>
        <end position="343"/>
    </location>
</feature>
<accession>D2AWP6</accession>
<dbReference type="KEGG" id="sro:Sros_4138"/>
<evidence type="ECO:0000313" key="5">
    <source>
        <dbReference type="Proteomes" id="UP000002029"/>
    </source>
</evidence>
<dbReference type="OrthoDB" id="9782160at2"/>
<dbReference type="InterPro" id="IPR002938">
    <property type="entry name" value="FAD-bd"/>
</dbReference>
<evidence type="ECO:0000259" key="3">
    <source>
        <dbReference type="Pfam" id="PF01494"/>
    </source>
</evidence>
<reference evidence="4 5" key="1">
    <citation type="journal article" date="2010" name="Stand. Genomic Sci.">
        <title>Complete genome sequence of Streptosporangium roseum type strain (NI 9100).</title>
        <authorList>
            <person name="Nolan M."/>
            <person name="Sikorski J."/>
            <person name="Jando M."/>
            <person name="Lucas S."/>
            <person name="Lapidus A."/>
            <person name="Glavina Del Rio T."/>
            <person name="Chen F."/>
            <person name="Tice H."/>
            <person name="Pitluck S."/>
            <person name="Cheng J.F."/>
            <person name="Chertkov O."/>
            <person name="Sims D."/>
            <person name="Meincke L."/>
            <person name="Brettin T."/>
            <person name="Han C."/>
            <person name="Detter J.C."/>
            <person name="Bruce D."/>
            <person name="Goodwin L."/>
            <person name="Land M."/>
            <person name="Hauser L."/>
            <person name="Chang Y.J."/>
            <person name="Jeffries C.D."/>
            <person name="Ivanova N."/>
            <person name="Mavromatis K."/>
            <person name="Mikhailova N."/>
            <person name="Chen A."/>
            <person name="Palaniappan K."/>
            <person name="Chain P."/>
            <person name="Rohde M."/>
            <person name="Goker M."/>
            <person name="Bristow J."/>
            <person name="Eisen J.A."/>
            <person name="Markowitz V."/>
            <person name="Hugenholtz P."/>
            <person name="Kyrpides N.C."/>
            <person name="Klenk H.P."/>
        </authorList>
    </citation>
    <scope>NUCLEOTIDE SEQUENCE [LARGE SCALE GENOMIC DNA]</scope>
    <source>
        <strain evidence="5">ATCC 12428 / DSM 43021 / JCM 3005 / NI 9100</strain>
    </source>
</reference>
<name>D2AWP6_STRRD</name>
<dbReference type="PRINTS" id="PR00420">
    <property type="entry name" value="RNGMNOXGNASE"/>
</dbReference>
<dbReference type="PANTHER" id="PTHR13789:SF309">
    <property type="entry name" value="PUTATIVE (AFU_ORTHOLOGUE AFUA_6G14510)-RELATED"/>
    <property type="match status" value="1"/>
</dbReference>
<evidence type="ECO:0000256" key="1">
    <source>
        <dbReference type="ARBA" id="ARBA00023002"/>
    </source>
</evidence>
<dbReference type="STRING" id="479432.Sros_4138"/>
<dbReference type="eggNOG" id="COG0654">
    <property type="taxonomic scope" value="Bacteria"/>
</dbReference>
<protein>
    <submittedName>
        <fullName evidence="4">Monooxygenase, FAD-binding protein</fullName>
    </submittedName>
</protein>
<dbReference type="HOGENOM" id="CLU_009665_19_5_11"/>
<organism evidence="4 5">
    <name type="scientific">Streptosporangium roseum (strain ATCC 12428 / DSM 43021 / JCM 3005 / KCTC 9067 / NCIMB 10171 / NRRL 2505 / NI 9100)</name>
    <dbReference type="NCBI Taxonomy" id="479432"/>
    <lineage>
        <taxon>Bacteria</taxon>
        <taxon>Bacillati</taxon>
        <taxon>Actinomycetota</taxon>
        <taxon>Actinomycetes</taxon>
        <taxon>Streptosporangiales</taxon>
        <taxon>Streptosporangiaceae</taxon>
        <taxon>Streptosporangium</taxon>
    </lineage>
</organism>
<evidence type="ECO:0000313" key="4">
    <source>
        <dbReference type="EMBL" id="ACZ87042.1"/>
    </source>
</evidence>
<dbReference type="RefSeq" id="WP_012890784.1">
    <property type="nucleotide sequence ID" value="NC_013595.1"/>
</dbReference>
<dbReference type="PANTHER" id="PTHR13789">
    <property type="entry name" value="MONOOXYGENASE"/>
    <property type="match status" value="1"/>
</dbReference>
<keyword evidence="5" id="KW-1185">Reference proteome</keyword>
<dbReference type="Pfam" id="PF01494">
    <property type="entry name" value="FAD_binding_3"/>
    <property type="match status" value="1"/>
</dbReference>
<dbReference type="Gene3D" id="3.50.50.60">
    <property type="entry name" value="FAD/NAD(P)-binding domain"/>
    <property type="match status" value="1"/>
</dbReference>
<dbReference type="AlphaFoldDB" id="D2AWP6"/>
<dbReference type="GO" id="GO:0071949">
    <property type="term" value="F:FAD binding"/>
    <property type="evidence" value="ECO:0007669"/>
    <property type="project" value="InterPro"/>
</dbReference>
<keyword evidence="2 4" id="KW-0503">Monooxygenase</keyword>
<dbReference type="EMBL" id="CP001814">
    <property type="protein sequence ID" value="ACZ87042.1"/>
    <property type="molecule type" value="Genomic_DNA"/>
</dbReference>
<keyword evidence="1" id="KW-0560">Oxidoreductase</keyword>
<gene>
    <name evidence="4" type="ordered locus">Sros_4138</name>
</gene>
<dbReference type="Proteomes" id="UP000002029">
    <property type="component" value="Chromosome"/>
</dbReference>
<dbReference type="InterPro" id="IPR036188">
    <property type="entry name" value="FAD/NAD-bd_sf"/>
</dbReference>
<dbReference type="InterPro" id="IPR050493">
    <property type="entry name" value="FAD-dep_Monooxygenase_BioMet"/>
</dbReference>